<dbReference type="GO" id="GO:0003677">
    <property type="term" value="F:DNA binding"/>
    <property type="evidence" value="ECO:0007669"/>
    <property type="project" value="UniProtKB-KW"/>
</dbReference>
<dbReference type="SUPFAM" id="SSF52540">
    <property type="entry name" value="P-loop containing nucleoside triphosphate hydrolases"/>
    <property type="match status" value="2"/>
</dbReference>
<dbReference type="NCBIfam" id="NF008165">
    <property type="entry name" value="PRK10917.1-3"/>
    <property type="match status" value="1"/>
</dbReference>
<reference evidence="19" key="1">
    <citation type="submission" date="2016-11" db="EMBL/GenBank/DDBJ databases">
        <authorList>
            <person name="Varghese N."/>
            <person name="Submissions S."/>
        </authorList>
    </citation>
    <scope>NUCLEOTIDE SEQUENCE [LARGE SCALE GENOMIC DNA]</scope>
    <source>
        <strain evidence="19">DSM 18095</strain>
    </source>
</reference>
<keyword evidence="8" id="KW-0238">DNA-binding</keyword>
<dbReference type="Gene3D" id="3.40.50.300">
    <property type="entry name" value="P-loop containing nucleotide triphosphate hydrolases"/>
    <property type="match status" value="2"/>
</dbReference>
<dbReference type="Proteomes" id="UP000184114">
    <property type="component" value="Unassembled WGS sequence"/>
</dbReference>
<evidence type="ECO:0000256" key="12">
    <source>
        <dbReference type="ARBA" id="ARBA00034617"/>
    </source>
</evidence>
<evidence type="ECO:0000256" key="4">
    <source>
        <dbReference type="ARBA" id="ARBA00022763"/>
    </source>
</evidence>
<evidence type="ECO:0000256" key="3">
    <source>
        <dbReference type="ARBA" id="ARBA00022741"/>
    </source>
</evidence>
<evidence type="ECO:0000256" key="14">
    <source>
        <dbReference type="ARBA" id="ARBA00048988"/>
    </source>
</evidence>
<dbReference type="InterPro" id="IPR001650">
    <property type="entry name" value="Helicase_C-like"/>
</dbReference>
<dbReference type="SMART" id="SM00487">
    <property type="entry name" value="DEXDc"/>
    <property type="match status" value="1"/>
</dbReference>
<evidence type="ECO:0000259" key="16">
    <source>
        <dbReference type="PROSITE" id="PS51192"/>
    </source>
</evidence>
<evidence type="ECO:0000313" key="18">
    <source>
        <dbReference type="EMBL" id="SHE34230.1"/>
    </source>
</evidence>
<evidence type="ECO:0000313" key="19">
    <source>
        <dbReference type="Proteomes" id="UP000184114"/>
    </source>
</evidence>
<evidence type="ECO:0000256" key="7">
    <source>
        <dbReference type="ARBA" id="ARBA00022840"/>
    </source>
</evidence>
<keyword evidence="9 15" id="KW-0233">DNA recombination</keyword>
<comment type="function">
    <text evidence="15">Plays a critical role in recombination and DNA repair. Helps process Holliday junction intermediates to mature products by catalyzing branch migration. Has replication fork regression activity, unwinds stalled or blocked replication forks to make a HJ that can be resolved. Has a DNA unwinding activity characteristic of a DNA helicase with 3'-5' polarity.</text>
</comment>
<evidence type="ECO:0000256" key="1">
    <source>
        <dbReference type="ARBA" id="ARBA00007504"/>
    </source>
</evidence>
<dbReference type="Pfam" id="PF00270">
    <property type="entry name" value="DEAD"/>
    <property type="match status" value="1"/>
</dbReference>
<evidence type="ECO:0000256" key="10">
    <source>
        <dbReference type="ARBA" id="ARBA00023204"/>
    </source>
</evidence>
<keyword evidence="4 15" id="KW-0227">DNA damage</keyword>
<dbReference type="GO" id="GO:0006310">
    <property type="term" value="P:DNA recombination"/>
    <property type="evidence" value="ECO:0007669"/>
    <property type="project" value="UniProtKB-UniRule"/>
</dbReference>
<dbReference type="GeneID" id="90995120"/>
<dbReference type="CDD" id="cd04488">
    <property type="entry name" value="RecG_wedge_OBF"/>
    <property type="match status" value="1"/>
</dbReference>
<dbReference type="CDD" id="cd17992">
    <property type="entry name" value="DEXHc_RecG"/>
    <property type="match status" value="1"/>
</dbReference>
<dbReference type="PANTHER" id="PTHR47964">
    <property type="entry name" value="ATP-DEPENDENT DNA HELICASE HOMOLOG RECG, CHLOROPLASTIC"/>
    <property type="match status" value="1"/>
</dbReference>
<keyword evidence="11" id="KW-0413">Isomerase</keyword>
<dbReference type="GO" id="GO:0016887">
    <property type="term" value="F:ATP hydrolysis activity"/>
    <property type="evidence" value="ECO:0007669"/>
    <property type="project" value="RHEA"/>
</dbReference>
<dbReference type="InterPro" id="IPR011545">
    <property type="entry name" value="DEAD/DEAH_box_helicase_dom"/>
</dbReference>
<evidence type="ECO:0000259" key="17">
    <source>
        <dbReference type="PROSITE" id="PS51194"/>
    </source>
</evidence>
<evidence type="ECO:0000256" key="13">
    <source>
        <dbReference type="ARBA" id="ARBA00034808"/>
    </source>
</evidence>
<comment type="similarity">
    <text evidence="1 15">Belongs to the helicase family. RecG subfamily.</text>
</comment>
<gene>
    <name evidence="18" type="ORF">SAMN02745784_00430</name>
</gene>
<keyword evidence="10 15" id="KW-0234">DNA repair</keyword>
<evidence type="ECO:0000256" key="11">
    <source>
        <dbReference type="ARBA" id="ARBA00023235"/>
    </source>
</evidence>
<dbReference type="InterPro" id="IPR012340">
    <property type="entry name" value="NA-bd_OB-fold"/>
</dbReference>
<evidence type="ECO:0000256" key="6">
    <source>
        <dbReference type="ARBA" id="ARBA00022806"/>
    </source>
</evidence>
<keyword evidence="7 15" id="KW-0067">ATP-binding</keyword>
<dbReference type="EC" id="5.6.2.4" evidence="13 15"/>
<dbReference type="RefSeq" id="WP_072972572.1">
    <property type="nucleotide sequence ID" value="NZ_FQTY01000001.1"/>
</dbReference>
<comment type="catalytic activity">
    <reaction evidence="12 15">
        <text>Couples ATP hydrolysis with the unwinding of duplex DNA by translocating in the 3'-5' direction.</text>
        <dbReference type="EC" id="5.6.2.4"/>
    </reaction>
</comment>
<name>A0A1M4SPT9_9FIRM</name>
<dbReference type="SMART" id="SM00490">
    <property type="entry name" value="HELICc"/>
    <property type="match status" value="1"/>
</dbReference>
<dbReference type="PANTHER" id="PTHR47964:SF1">
    <property type="entry name" value="ATP-DEPENDENT DNA HELICASE HOMOLOG RECG, CHLOROPLASTIC"/>
    <property type="match status" value="1"/>
</dbReference>
<keyword evidence="5 15" id="KW-0378">Hydrolase</keyword>
<sequence length="686" mass="78609">MESLSANIQYIKGVGPKRASKLRRLNINTIEDLIYFIPRDYDDRTKFKTLRECQIGEKVSLEVEIIGRANILRPRRNLSIIKIPVKDSSYNANLIWFNQEYLKDKFRIGETIIVNGKINKVGMEIQIISPVFEKTNDRDKVGRITPIYSLTEGLTNNEIMKIVDYSINEYIDKIIEFLPKDIMDKYELIGIKDAIRNIHFPKNNILLEKAKKRLSFQELLILQMGLLIIKNKNFSNNKGIRFNKTKEIYDFIEKLPFKLTNSQINVFKEIEADMERDTQMNRLVQGDVGSGKTVVAVLSMLKAILSGYQAVMMAPTEILASQHFESLRSFFSGHNITIELLIGSISPKAKEEILLGLKEGNIDILVGTHAIIQDNVEFKNLGLAITDEQHRFGVKQRAILSQKGNNPDIIVMTATPIPRTLALILYGDLDISIIDELPPGRKEIETYAVGPEMIERVNKFISKQILEGRQAYIVCPLIEENENLTLNAAEELYINFKDNIFKDFKLGLLHGKMKPKEKDLVMEEFKEHKIDILVSTTVIEVGVNVPNSNIMVIYNAERFGLAQLHQLRGRVGRGEHQSYCILINESNSKIARERMRILQNSTDGFKISEKDLELRGPGEFFGTRQHGLPELKVANLFTDMEILKLAQKEGINIINQDPNLSKEKYRELKNQIQKMFSNSEEYLTFN</sequence>
<evidence type="ECO:0000256" key="5">
    <source>
        <dbReference type="ARBA" id="ARBA00022801"/>
    </source>
</evidence>
<dbReference type="PROSITE" id="PS51194">
    <property type="entry name" value="HELICASE_CTER"/>
    <property type="match status" value="1"/>
</dbReference>
<dbReference type="InterPro" id="IPR027417">
    <property type="entry name" value="P-loop_NTPase"/>
</dbReference>
<dbReference type="NCBIfam" id="NF008168">
    <property type="entry name" value="PRK10917.2-2"/>
    <property type="match status" value="1"/>
</dbReference>
<dbReference type="SUPFAM" id="SSF50249">
    <property type="entry name" value="Nucleic acid-binding proteins"/>
    <property type="match status" value="1"/>
</dbReference>
<dbReference type="InterPro" id="IPR047112">
    <property type="entry name" value="RecG/Mfd"/>
</dbReference>
<dbReference type="PROSITE" id="PS51192">
    <property type="entry name" value="HELICASE_ATP_BIND_1"/>
    <property type="match status" value="1"/>
</dbReference>
<dbReference type="InterPro" id="IPR004609">
    <property type="entry name" value="ATP-dep_DNA_helicase_RecG"/>
</dbReference>
<dbReference type="Pfam" id="PF00271">
    <property type="entry name" value="Helicase_C"/>
    <property type="match status" value="1"/>
</dbReference>
<organism evidence="18 19">
    <name type="scientific">Tissierella praeacuta DSM 18095</name>
    <dbReference type="NCBI Taxonomy" id="1123404"/>
    <lineage>
        <taxon>Bacteria</taxon>
        <taxon>Bacillati</taxon>
        <taxon>Bacillota</taxon>
        <taxon>Tissierellia</taxon>
        <taxon>Tissierellales</taxon>
        <taxon>Tissierellaceae</taxon>
        <taxon>Tissierella</taxon>
    </lineage>
</organism>
<dbReference type="EMBL" id="FQTY01000001">
    <property type="protein sequence ID" value="SHE34230.1"/>
    <property type="molecule type" value="Genomic_DNA"/>
</dbReference>
<accession>A0A1M4SPT9</accession>
<dbReference type="Gene3D" id="2.40.50.140">
    <property type="entry name" value="Nucleic acid-binding proteins"/>
    <property type="match status" value="1"/>
</dbReference>
<dbReference type="AlphaFoldDB" id="A0A1M4SPT9"/>
<dbReference type="GO" id="GO:0006281">
    <property type="term" value="P:DNA repair"/>
    <property type="evidence" value="ECO:0007669"/>
    <property type="project" value="UniProtKB-UniRule"/>
</dbReference>
<evidence type="ECO:0000256" key="2">
    <source>
        <dbReference type="ARBA" id="ARBA00017846"/>
    </source>
</evidence>
<evidence type="ECO:0000256" key="8">
    <source>
        <dbReference type="ARBA" id="ARBA00023125"/>
    </source>
</evidence>
<dbReference type="Pfam" id="PF17191">
    <property type="entry name" value="RecG_wedge"/>
    <property type="match status" value="1"/>
</dbReference>
<keyword evidence="6 15" id="KW-0347">Helicase</keyword>
<dbReference type="InterPro" id="IPR014001">
    <property type="entry name" value="Helicase_ATP-bd"/>
</dbReference>
<protein>
    <recommendedName>
        <fullName evidence="2 15">ATP-dependent DNA helicase RecG</fullName>
        <ecNumber evidence="13 15">5.6.2.4</ecNumber>
    </recommendedName>
</protein>
<feature type="domain" description="Helicase ATP-binding" evidence="16">
    <location>
        <begin position="273"/>
        <end position="434"/>
    </location>
</feature>
<keyword evidence="3 15" id="KW-0547">Nucleotide-binding</keyword>
<evidence type="ECO:0000256" key="15">
    <source>
        <dbReference type="RuleBase" id="RU363016"/>
    </source>
</evidence>
<feature type="domain" description="Helicase C-terminal" evidence="17">
    <location>
        <begin position="453"/>
        <end position="613"/>
    </location>
</feature>
<dbReference type="GO" id="GO:0043138">
    <property type="term" value="F:3'-5' DNA helicase activity"/>
    <property type="evidence" value="ECO:0007669"/>
    <property type="project" value="UniProtKB-EC"/>
</dbReference>
<dbReference type="InterPro" id="IPR033454">
    <property type="entry name" value="RecG_wedge"/>
</dbReference>
<evidence type="ECO:0000256" key="9">
    <source>
        <dbReference type="ARBA" id="ARBA00023172"/>
    </source>
</evidence>
<dbReference type="InterPro" id="IPR045562">
    <property type="entry name" value="RecG_dom3_C"/>
</dbReference>
<dbReference type="STRING" id="1123404.SAMN02745784_00430"/>
<dbReference type="NCBIfam" id="TIGR00643">
    <property type="entry name" value="recG"/>
    <property type="match status" value="1"/>
</dbReference>
<dbReference type="Pfam" id="PF19833">
    <property type="entry name" value="RecG_dom3_C"/>
    <property type="match status" value="1"/>
</dbReference>
<keyword evidence="19" id="KW-1185">Reference proteome</keyword>
<dbReference type="CDD" id="cd18811">
    <property type="entry name" value="SF2_C_RecG"/>
    <property type="match status" value="1"/>
</dbReference>
<proteinExistence type="inferred from homology"/>
<comment type="catalytic activity">
    <reaction evidence="14 15">
        <text>ATP + H2O = ADP + phosphate + H(+)</text>
        <dbReference type="Rhea" id="RHEA:13065"/>
        <dbReference type="ChEBI" id="CHEBI:15377"/>
        <dbReference type="ChEBI" id="CHEBI:15378"/>
        <dbReference type="ChEBI" id="CHEBI:30616"/>
        <dbReference type="ChEBI" id="CHEBI:43474"/>
        <dbReference type="ChEBI" id="CHEBI:456216"/>
        <dbReference type="EC" id="5.6.2.4"/>
    </reaction>
</comment>
<dbReference type="GO" id="GO:0005524">
    <property type="term" value="F:ATP binding"/>
    <property type="evidence" value="ECO:0007669"/>
    <property type="project" value="UniProtKB-KW"/>
</dbReference>